<evidence type="ECO:0000313" key="7">
    <source>
        <dbReference type="Proteomes" id="UP000217199"/>
    </source>
</evidence>
<dbReference type="CDD" id="cd08771">
    <property type="entry name" value="DLP_1"/>
    <property type="match status" value="1"/>
</dbReference>
<dbReference type="SUPFAM" id="SSF52540">
    <property type="entry name" value="P-loop containing nucleoside triphosphate hydrolases"/>
    <property type="match status" value="1"/>
</dbReference>
<accession>A0A286UUF1</accession>
<evidence type="ECO:0000313" key="6">
    <source>
        <dbReference type="EMBL" id="PAV23085.1"/>
    </source>
</evidence>
<feature type="compositionally biased region" description="Basic and acidic residues" evidence="3">
    <location>
        <begin position="17"/>
        <end position="34"/>
    </location>
</feature>
<dbReference type="GO" id="GO:0005525">
    <property type="term" value="F:GTP binding"/>
    <property type="evidence" value="ECO:0007669"/>
    <property type="project" value="InterPro"/>
</dbReference>
<dbReference type="STRING" id="2282107.A0A286UUF1"/>
<dbReference type="PROSITE" id="PS51388">
    <property type="entry name" value="GED"/>
    <property type="match status" value="1"/>
</dbReference>
<dbReference type="PROSITE" id="PS51718">
    <property type="entry name" value="G_DYNAMIN_2"/>
    <property type="match status" value="1"/>
</dbReference>
<dbReference type="Pfam" id="PF02212">
    <property type="entry name" value="GED"/>
    <property type="match status" value="1"/>
</dbReference>
<gene>
    <name evidence="6" type="ORF">PNOK_0015200</name>
</gene>
<dbReference type="Pfam" id="PF01031">
    <property type="entry name" value="Dynamin_M"/>
    <property type="match status" value="1"/>
</dbReference>
<keyword evidence="7" id="KW-1185">Reference proteome</keyword>
<dbReference type="OrthoDB" id="5061070at2759"/>
<dbReference type="InterPro" id="IPR000375">
    <property type="entry name" value="Dynamin_stalk"/>
</dbReference>
<name>A0A286UUF1_9AGAM</name>
<proteinExistence type="predicted"/>
<feature type="region of interest" description="Disordered" evidence="3">
    <location>
        <begin position="1"/>
        <end position="34"/>
    </location>
</feature>
<evidence type="ECO:0000256" key="2">
    <source>
        <dbReference type="ARBA" id="ARBA00023134"/>
    </source>
</evidence>
<dbReference type="PANTHER" id="PTHR11566">
    <property type="entry name" value="DYNAMIN"/>
    <property type="match status" value="1"/>
</dbReference>
<feature type="domain" description="GED" evidence="4">
    <location>
        <begin position="697"/>
        <end position="786"/>
    </location>
</feature>
<dbReference type="GO" id="GO:0003924">
    <property type="term" value="F:GTPase activity"/>
    <property type="evidence" value="ECO:0007669"/>
    <property type="project" value="InterPro"/>
</dbReference>
<reference evidence="6 7" key="1">
    <citation type="journal article" date="2017" name="Mol. Ecol.">
        <title>Comparative and population genomic landscape of Phellinus noxius: A hypervariable fungus causing root rot in trees.</title>
        <authorList>
            <person name="Chung C.L."/>
            <person name="Lee T.J."/>
            <person name="Akiba M."/>
            <person name="Lee H.H."/>
            <person name="Kuo T.H."/>
            <person name="Liu D."/>
            <person name="Ke H.M."/>
            <person name="Yokoi T."/>
            <person name="Roa M.B."/>
            <person name="Lu M.J."/>
            <person name="Chang Y.Y."/>
            <person name="Ann P.J."/>
            <person name="Tsai J.N."/>
            <person name="Chen C.Y."/>
            <person name="Tzean S.S."/>
            <person name="Ota Y."/>
            <person name="Hattori T."/>
            <person name="Sahashi N."/>
            <person name="Liou R.F."/>
            <person name="Kikuchi T."/>
            <person name="Tsai I.J."/>
        </authorList>
    </citation>
    <scope>NUCLEOTIDE SEQUENCE [LARGE SCALE GENOMIC DNA]</scope>
    <source>
        <strain evidence="6 7">FFPRI411160</strain>
    </source>
</reference>
<dbReference type="GO" id="GO:0005737">
    <property type="term" value="C:cytoplasm"/>
    <property type="evidence" value="ECO:0007669"/>
    <property type="project" value="TreeGrafter"/>
</dbReference>
<dbReference type="InParanoid" id="A0A286UUF1"/>
<dbReference type="InterPro" id="IPR030381">
    <property type="entry name" value="G_DYNAMIN_dom"/>
</dbReference>
<dbReference type="InterPro" id="IPR020850">
    <property type="entry name" value="GED_dom"/>
</dbReference>
<dbReference type="InterPro" id="IPR045063">
    <property type="entry name" value="Dynamin_N"/>
</dbReference>
<dbReference type="InterPro" id="IPR003130">
    <property type="entry name" value="GED"/>
</dbReference>
<evidence type="ECO:0000259" key="5">
    <source>
        <dbReference type="PROSITE" id="PS51718"/>
    </source>
</evidence>
<dbReference type="Gene3D" id="3.40.50.300">
    <property type="entry name" value="P-loop containing nucleotide triphosphate hydrolases"/>
    <property type="match status" value="1"/>
</dbReference>
<dbReference type="EMBL" id="NBII01000001">
    <property type="protein sequence ID" value="PAV23085.1"/>
    <property type="molecule type" value="Genomic_DNA"/>
</dbReference>
<protein>
    <submittedName>
        <fullName evidence="6">Dynamin central region</fullName>
    </submittedName>
</protein>
<dbReference type="Gene3D" id="1.20.120.1240">
    <property type="entry name" value="Dynamin, middle domain"/>
    <property type="match status" value="1"/>
</dbReference>
<dbReference type="GO" id="GO:0005874">
    <property type="term" value="C:microtubule"/>
    <property type="evidence" value="ECO:0007669"/>
    <property type="project" value="TreeGrafter"/>
</dbReference>
<keyword evidence="2" id="KW-0342">GTP-binding</keyword>
<dbReference type="Proteomes" id="UP000217199">
    <property type="component" value="Unassembled WGS sequence"/>
</dbReference>
<dbReference type="PRINTS" id="PR00195">
    <property type="entry name" value="DYNAMIN"/>
</dbReference>
<evidence type="ECO:0000256" key="3">
    <source>
        <dbReference type="SAM" id="MobiDB-lite"/>
    </source>
</evidence>
<dbReference type="PANTHER" id="PTHR11566:SF131">
    <property type="entry name" value="GTPASE, PUTATIVE (AFU_ORTHOLOGUE AFUA_6G07630)-RELATED"/>
    <property type="match status" value="1"/>
</dbReference>
<dbReference type="GO" id="GO:0008017">
    <property type="term" value="F:microtubule binding"/>
    <property type="evidence" value="ECO:0007669"/>
    <property type="project" value="TreeGrafter"/>
</dbReference>
<dbReference type="GO" id="GO:0005886">
    <property type="term" value="C:plasma membrane"/>
    <property type="evidence" value="ECO:0007669"/>
    <property type="project" value="TreeGrafter"/>
</dbReference>
<dbReference type="GO" id="GO:0031623">
    <property type="term" value="P:receptor internalization"/>
    <property type="evidence" value="ECO:0007669"/>
    <property type="project" value="TreeGrafter"/>
</dbReference>
<dbReference type="Pfam" id="PF00350">
    <property type="entry name" value="Dynamin_N"/>
    <property type="match status" value="1"/>
</dbReference>
<evidence type="ECO:0000259" key="4">
    <source>
        <dbReference type="PROSITE" id="PS51388"/>
    </source>
</evidence>
<dbReference type="InterPro" id="IPR027417">
    <property type="entry name" value="P-loop_NTPase"/>
</dbReference>
<feature type="domain" description="Dynamin-type G" evidence="5">
    <location>
        <begin position="94"/>
        <end position="398"/>
    </location>
</feature>
<dbReference type="AlphaFoldDB" id="A0A286UUF1"/>
<organism evidence="6 7">
    <name type="scientific">Pyrrhoderma noxium</name>
    <dbReference type="NCBI Taxonomy" id="2282107"/>
    <lineage>
        <taxon>Eukaryota</taxon>
        <taxon>Fungi</taxon>
        <taxon>Dikarya</taxon>
        <taxon>Basidiomycota</taxon>
        <taxon>Agaricomycotina</taxon>
        <taxon>Agaricomycetes</taxon>
        <taxon>Hymenochaetales</taxon>
        <taxon>Hymenochaetaceae</taxon>
        <taxon>Pyrrhoderma</taxon>
    </lineage>
</organism>
<sequence>MGSVDSDSSSNSGSDSDSDHEAGHEQTSSDRSSFRDLFDDESSVFNLKLDKVQNVQEHESTKGTVFYNLRDSATQSQSLMGLVDRLRSLGIQHDIDLPIIATIGLQSSGKSSLIEGLSGLSLPRSSGTCTRCPFEIRLRQKESPWRCKISLVFEFGAQGEALGRPRIVLFGAPISDPSLVEDRLTRAQMAILSPSERHERFLIGPKYNSSIFRFSKNYVSIEVEGPNVPDLSFYDLPGLITNSKDGSSKDIELIEELLVSYIKKPSCLILLTMSCESDFLTQGSYRLVKKYDQNGSRTIGVLTKPDRIQEGDEPSWIKFITHEEEPQSVGWFCVKQPSTMELKEKSIQEVVRAKEREFFEETSPWKDIPEKYRKSLGTQGVSDCLYESLVRLSAESIPLLLEKVNRALLNKEAEIKSLPAPISGDPLSGMMRLVTGFCDEVNRHSIGVPEEKSVLHKINMKQDDFRRRILSVAPIFNPWRESEAPGDMGTMAPCVFLDDEEVDTNAAQHALTMHLDEVLFLLKNSRTRELPGYYPNEVTRQLIIKSMRTWLSSAQSYFDDVQYIVRDKLRDISEEFFKHFDRNGLLSAVQEILYNKLKEHCDATSAHLRWLLALEEQPNTQNIRLYNQHLEKFTTHFKGVRFNITHSSPYEFIRSHKSERGQNYVGQVISTLGSMGMSNVNPNDLLKLIEDDGSQPAIHVMASTSAYYQVSCKRFVDNVIMAVDHDFVTGISRDLQDTIYTSLTKGDGMKTCKNYLKESEDLARRRKILQERFSSLEMARKELLNM</sequence>
<dbReference type="SMART" id="SM00053">
    <property type="entry name" value="DYNc"/>
    <property type="match status" value="1"/>
</dbReference>
<evidence type="ECO:0000256" key="1">
    <source>
        <dbReference type="ARBA" id="ARBA00022741"/>
    </source>
</evidence>
<feature type="compositionally biased region" description="Low complexity" evidence="3">
    <location>
        <begin position="1"/>
        <end position="15"/>
    </location>
</feature>
<keyword evidence="1" id="KW-0547">Nucleotide-binding</keyword>
<dbReference type="InterPro" id="IPR001401">
    <property type="entry name" value="Dynamin_GTPase"/>
</dbReference>
<dbReference type="InterPro" id="IPR022812">
    <property type="entry name" value="Dynamin"/>
</dbReference>
<comment type="caution">
    <text evidence="6">The sequence shown here is derived from an EMBL/GenBank/DDBJ whole genome shotgun (WGS) entry which is preliminary data.</text>
</comment>